<dbReference type="AlphaFoldDB" id="A0A067JZ00"/>
<name>A0A067JZ00_JATCU</name>
<organism evidence="2 3">
    <name type="scientific">Jatropha curcas</name>
    <name type="common">Barbados nut</name>
    <dbReference type="NCBI Taxonomy" id="180498"/>
    <lineage>
        <taxon>Eukaryota</taxon>
        <taxon>Viridiplantae</taxon>
        <taxon>Streptophyta</taxon>
        <taxon>Embryophyta</taxon>
        <taxon>Tracheophyta</taxon>
        <taxon>Spermatophyta</taxon>
        <taxon>Magnoliopsida</taxon>
        <taxon>eudicotyledons</taxon>
        <taxon>Gunneridae</taxon>
        <taxon>Pentapetalae</taxon>
        <taxon>rosids</taxon>
        <taxon>fabids</taxon>
        <taxon>Malpighiales</taxon>
        <taxon>Euphorbiaceae</taxon>
        <taxon>Crotonoideae</taxon>
        <taxon>Jatropheae</taxon>
        <taxon>Jatropha</taxon>
    </lineage>
</organism>
<gene>
    <name evidence="2" type="ORF">JCGZ_25477</name>
</gene>
<dbReference type="Proteomes" id="UP000027138">
    <property type="component" value="Unassembled WGS sequence"/>
</dbReference>
<proteinExistence type="predicted"/>
<protein>
    <submittedName>
        <fullName evidence="2">Uncharacterized protein</fullName>
    </submittedName>
</protein>
<dbReference type="EMBL" id="KK915073">
    <property type="protein sequence ID" value="KDP24749.1"/>
    <property type="molecule type" value="Genomic_DNA"/>
</dbReference>
<evidence type="ECO:0000313" key="3">
    <source>
        <dbReference type="Proteomes" id="UP000027138"/>
    </source>
</evidence>
<keyword evidence="3" id="KW-1185">Reference proteome</keyword>
<reference evidence="2 3" key="1">
    <citation type="journal article" date="2014" name="PLoS ONE">
        <title>Global Analysis of Gene Expression Profiles in Physic Nut (Jatropha curcas L.) Seedlings Exposed to Salt Stress.</title>
        <authorList>
            <person name="Zhang L."/>
            <person name="Zhang C."/>
            <person name="Wu P."/>
            <person name="Chen Y."/>
            <person name="Li M."/>
            <person name="Jiang H."/>
            <person name="Wu G."/>
        </authorList>
    </citation>
    <scope>NUCLEOTIDE SEQUENCE [LARGE SCALE GENOMIC DNA]</scope>
    <source>
        <strain evidence="3">cv. GZQX0401</strain>
        <tissue evidence="2">Young leaves</tissue>
    </source>
</reference>
<accession>A0A067JZ00</accession>
<evidence type="ECO:0000256" key="1">
    <source>
        <dbReference type="SAM" id="MobiDB-lite"/>
    </source>
</evidence>
<feature type="region of interest" description="Disordered" evidence="1">
    <location>
        <begin position="26"/>
        <end position="51"/>
    </location>
</feature>
<sequence>MRDSLSSPSPSRFRQLFSKMKLVIDSSGDAGHGSNLPSLRSDLQRRESRPSPMTVTLFDLRRFLAISDGLKVNRRSRSTPLLHMNIFPPLICDFACVLMNHHGRRLKGGCGGRSDQTSH</sequence>
<evidence type="ECO:0000313" key="2">
    <source>
        <dbReference type="EMBL" id="KDP24749.1"/>
    </source>
</evidence>